<dbReference type="InterPro" id="IPR008183">
    <property type="entry name" value="Aldose_1/G6P_1-epimerase"/>
</dbReference>
<sequence length="292" mass="33269">MTVKIENSFLTATFVNKGAELQSLTDNHSGIEYIWQGDPKIWGRHAPVLFPFVGRLKDDQYTYQGKTYHMGQHGFARDRDFVVEEQTPASVTFRLDSDAESKQNYPFDFILRIQYSLEDSSLKVHYDVTNPSTNEPLYFSIGGHPGFRIPQTDDLTFEDYYLSFDPKKSRIRIPLDAPLTDYAHRTLAATDTDIDLTHDLFDQDAIIYTGNAKDNFSLRSDKSEHFVQLTVKGEPFTGVWSPYPTTGNLVCIEPWWGIADDVTASGELTEKRGINKLDPGQDFKRSFRITVG</sequence>
<dbReference type="OrthoDB" id="9795355at2"/>
<dbReference type="PANTHER" id="PTHR11122:SF13">
    <property type="entry name" value="GLUCOSE-6-PHOSPHATE 1-EPIMERASE"/>
    <property type="match status" value="1"/>
</dbReference>
<dbReference type="Proteomes" id="UP000051645">
    <property type="component" value="Unassembled WGS sequence"/>
</dbReference>
<dbReference type="GO" id="GO:0005975">
    <property type="term" value="P:carbohydrate metabolic process"/>
    <property type="evidence" value="ECO:0007669"/>
    <property type="project" value="InterPro"/>
</dbReference>
<accession>A0A0R2G0I1</accession>
<dbReference type="PANTHER" id="PTHR11122">
    <property type="entry name" value="APOSPORY-ASSOCIATED PROTEIN C-RELATED"/>
    <property type="match status" value="1"/>
</dbReference>
<organism evidence="2 3">
    <name type="scientific">Lactobacillus selangorensis</name>
    <dbReference type="NCBI Taxonomy" id="81857"/>
    <lineage>
        <taxon>Bacteria</taxon>
        <taxon>Bacillati</taxon>
        <taxon>Bacillota</taxon>
        <taxon>Bacilli</taxon>
        <taxon>Lactobacillales</taxon>
        <taxon>Lactobacillaceae</taxon>
        <taxon>Lactobacillus</taxon>
    </lineage>
</organism>
<dbReference type="InterPro" id="IPR014718">
    <property type="entry name" value="GH-type_carb-bd"/>
</dbReference>
<dbReference type="Pfam" id="PF01263">
    <property type="entry name" value="Aldose_epim"/>
    <property type="match status" value="1"/>
</dbReference>
<dbReference type="InterPro" id="IPR037481">
    <property type="entry name" value="LacX"/>
</dbReference>
<evidence type="ECO:0000313" key="2">
    <source>
        <dbReference type="EMBL" id="KRN34008.1"/>
    </source>
</evidence>
<dbReference type="EMBL" id="JQAT01000001">
    <property type="protein sequence ID" value="KRN29463.1"/>
    <property type="molecule type" value="Genomic_DNA"/>
</dbReference>
<protein>
    <recommendedName>
        <fullName evidence="5">Galactose mutarotase-like protein</fullName>
    </recommendedName>
</protein>
<dbReference type="AlphaFoldDB" id="A0A0R2G0I1"/>
<evidence type="ECO:0008006" key="5">
    <source>
        <dbReference type="Google" id="ProtNLM"/>
    </source>
</evidence>
<keyword evidence="3" id="KW-1185">Reference proteome</keyword>
<comment type="caution">
    <text evidence="2">The sequence shown here is derived from an EMBL/GenBank/DDBJ whole genome shotgun (WGS) entry which is preliminary data.</text>
</comment>
<dbReference type="Gene3D" id="2.70.98.10">
    <property type="match status" value="1"/>
</dbReference>
<dbReference type="GO" id="GO:0030246">
    <property type="term" value="F:carbohydrate binding"/>
    <property type="evidence" value="ECO:0007669"/>
    <property type="project" value="InterPro"/>
</dbReference>
<dbReference type="EMBL" id="JQAZ01000001">
    <property type="protein sequence ID" value="KRN34008.1"/>
    <property type="molecule type" value="Genomic_DNA"/>
</dbReference>
<proteinExistence type="predicted"/>
<dbReference type="PATRIC" id="fig|81857.3.peg.352"/>
<dbReference type="InterPro" id="IPR011013">
    <property type="entry name" value="Gal_mutarotase_sf_dom"/>
</dbReference>
<dbReference type="CDD" id="cd09024">
    <property type="entry name" value="Aldose_epim_lacX"/>
    <property type="match status" value="1"/>
</dbReference>
<evidence type="ECO:0000313" key="3">
    <source>
        <dbReference type="Proteomes" id="UP000051645"/>
    </source>
</evidence>
<evidence type="ECO:0000313" key="4">
    <source>
        <dbReference type="Proteomes" id="UP000051751"/>
    </source>
</evidence>
<dbReference type="Proteomes" id="UP000051751">
    <property type="component" value="Unassembled WGS sequence"/>
</dbReference>
<gene>
    <name evidence="1" type="ORF">IV38_GL000347</name>
    <name evidence="2" type="ORF">IV40_GL000321</name>
</gene>
<dbReference type="GO" id="GO:0016853">
    <property type="term" value="F:isomerase activity"/>
    <property type="evidence" value="ECO:0007669"/>
    <property type="project" value="InterPro"/>
</dbReference>
<evidence type="ECO:0000313" key="1">
    <source>
        <dbReference type="EMBL" id="KRN29463.1"/>
    </source>
</evidence>
<dbReference type="SUPFAM" id="SSF74650">
    <property type="entry name" value="Galactose mutarotase-like"/>
    <property type="match status" value="1"/>
</dbReference>
<dbReference type="RefSeq" id="WP_057768612.1">
    <property type="nucleotide sequence ID" value="NZ_JQAT01000001.1"/>
</dbReference>
<name>A0A0R2G0I1_9LACO</name>
<dbReference type="STRING" id="81857.IV38_GL000347"/>
<reference evidence="3 4" key="1">
    <citation type="journal article" date="2015" name="Genome Announc.">
        <title>Expanding the biotechnology potential of lactobacilli through comparative genomics of 213 strains and associated genera.</title>
        <authorList>
            <person name="Sun Z."/>
            <person name="Harris H.M."/>
            <person name="McCann A."/>
            <person name="Guo C."/>
            <person name="Argimon S."/>
            <person name="Zhang W."/>
            <person name="Yang X."/>
            <person name="Jeffery I.B."/>
            <person name="Cooney J.C."/>
            <person name="Kagawa T.F."/>
            <person name="Liu W."/>
            <person name="Song Y."/>
            <person name="Salvetti E."/>
            <person name="Wrobel A."/>
            <person name="Rasinkangas P."/>
            <person name="Parkhill J."/>
            <person name="Rea M.C."/>
            <person name="O'Sullivan O."/>
            <person name="Ritari J."/>
            <person name="Douillard F.P."/>
            <person name="Paul Ross R."/>
            <person name="Yang R."/>
            <person name="Briner A.E."/>
            <person name="Felis G.E."/>
            <person name="de Vos W.M."/>
            <person name="Barrangou R."/>
            <person name="Klaenhammer T.R."/>
            <person name="Caufield P.W."/>
            <person name="Cui Y."/>
            <person name="Zhang H."/>
            <person name="O'Toole P.W."/>
        </authorList>
    </citation>
    <scope>NUCLEOTIDE SEQUENCE [LARGE SCALE GENOMIC DNA]</scope>
    <source>
        <strain evidence="1 4">ATCC BAA-66</strain>
        <strain evidence="2 3">DSM 13344</strain>
    </source>
</reference>